<comment type="caution">
    <text evidence="1">The sequence shown here is derived from an EMBL/GenBank/DDBJ whole genome shotgun (WGS) entry which is preliminary data.</text>
</comment>
<dbReference type="RefSeq" id="WP_169158088.1">
    <property type="nucleotide sequence ID" value="NZ_CAWPJE010000357.1"/>
</dbReference>
<sequence>NHTSIRIPGIENIDGVLTFQNPNNSSTYQKSCSEIQVEHGDLLSATCVRIDGSRNHTSIRIPGIENIDGVLTFQNPNN</sequence>
<keyword evidence="2" id="KW-1185">Reference proteome</keyword>
<name>A0ABX1PEJ1_9CYAN</name>
<dbReference type="Gene3D" id="2.30.60.10">
    <property type="entry name" value="Cyanovirin-N"/>
    <property type="match status" value="1"/>
</dbReference>
<gene>
    <name evidence="1" type="ORF">DP116_27190</name>
</gene>
<dbReference type="SUPFAM" id="SSF51322">
    <property type="entry name" value="Cyanovirin-N"/>
    <property type="match status" value="1"/>
</dbReference>
<dbReference type="InterPro" id="IPR036673">
    <property type="entry name" value="Cyanovirin-N_sf"/>
</dbReference>
<protein>
    <submittedName>
        <fullName evidence="1">Uncharacterized protein</fullName>
    </submittedName>
</protein>
<dbReference type="Proteomes" id="UP000718564">
    <property type="component" value="Unassembled WGS sequence"/>
</dbReference>
<reference evidence="1 2" key="1">
    <citation type="submission" date="2018-06" db="EMBL/GenBank/DDBJ databases">
        <title>Comparative genomics of Brasilonema spp. strains.</title>
        <authorList>
            <person name="Alvarenga D.O."/>
            <person name="Fiore M.F."/>
            <person name="Varani A.M."/>
        </authorList>
    </citation>
    <scope>NUCLEOTIDE SEQUENCE [LARGE SCALE GENOMIC DNA]</scope>
    <source>
        <strain evidence="1 2">SPC951</strain>
    </source>
</reference>
<evidence type="ECO:0000313" key="2">
    <source>
        <dbReference type="Proteomes" id="UP000718564"/>
    </source>
</evidence>
<proteinExistence type="predicted"/>
<feature type="non-terminal residue" evidence="1">
    <location>
        <position position="1"/>
    </location>
</feature>
<accession>A0ABX1PEJ1</accession>
<evidence type="ECO:0000313" key="1">
    <source>
        <dbReference type="EMBL" id="NMG22914.1"/>
    </source>
</evidence>
<dbReference type="EMBL" id="QMEB01000343">
    <property type="protein sequence ID" value="NMG22914.1"/>
    <property type="molecule type" value="Genomic_DNA"/>
</dbReference>
<organism evidence="1 2">
    <name type="scientific">Brasilonema bromeliae SPC951</name>
    <dbReference type="NCBI Taxonomy" id="385972"/>
    <lineage>
        <taxon>Bacteria</taxon>
        <taxon>Bacillati</taxon>
        <taxon>Cyanobacteriota</taxon>
        <taxon>Cyanophyceae</taxon>
        <taxon>Nostocales</taxon>
        <taxon>Scytonemataceae</taxon>
        <taxon>Brasilonema</taxon>
        <taxon>Bromeliae group (in: Brasilonema)</taxon>
    </lineage>
</organism>